<dbReference type="InterPro" id="IPR016032">
    <property type="entry name" value="Sig_transdc_resp-reg_C-effctor"/>
</dbReference>
<keyword evidence="3" id="KW-0378">Hydrolase</keyword>
<dbReference type="PROSITE" id="PS50043">
    <property type="entry name" value="HTH_LUXR_2"/>
    <property type="match status" value="1"/>
</dbReference>
<dbReference type="SUPFAM" id="SSF109604">
    <property type="entry name" value="HD-domain/PDEase-like"/>
    <property type="match status" value="1"/>
</dbReference>
<gene>
    <name evidence="3" type="ORF">BN159_4293</name>
</gene>
<dbReference type="PANTHER" id="PTHR45228">
    <property type="entry name" value="CYCLIC DI-GMP PHOSPHODIESTERASE TM_0186-RELATED"/>
    <property type="match status" value="1"/>
</dbReference>
<dbReference type="eggNOG" id="COG2206">
    <property type="taxonomic scope" value="Bacteria"/>
</dbReference>
<reference evidence="3 4" key="1">
    <citation type="journal article" date="2012" name="J. Bacteriol.">
        <title>Genome sequence of the bacterium Streptomyces davawensis JCM 4913 and heterologous production of the unique antibiotic roseoflavin.</title>
        <authorList>
            <person name="Jankowitsch F."/>
            <person name="Schwarz J."/>
            <person name="Ruckert C."/>
            <person name="Gust B."/>
            <person name="Szczepanowski R."/>
            <person name="Blom J."/>
            <person name="Pelzer S."/>
            <person name="Kalinowski J."/>
            <person name="Mack M."/>
        </authorList>
    </citation>
    <scope>NUCLEOTIDE SEQUENCE [LARGE SCALE GENOMIC DNA]</scope>
    <source>
        <strain evidence="4">DSM 101723 / JCM 4913 / KCC S-0913 / 768</strain>
    </source>
</reference>
<dbReference type="GO" id="GO:0006355">
    <property type="term" value="P:regulation of DNA-templated transcription"/>
    <property type="evidence" value="ECO:0007669"/>
    <property type="project" value="InterPro"/>
</dbReference>
<sequence length="514" mass="54929">MRDQLRLMDLLAALSVATDLGMGRPPDTAVRSCLLATGLARALDLPDGQVRGVYLASLLRHLGCTATAAVEARLYGGDELASRSAAEPADFGDVRETLALTLGTGRGAGVNRPRLLTRAVVGNLRHGKAIFQSICEAGSLLAGRLGLDREVGDCLYQQFERWDGKGLPQGLAKDEIVLPARISEVANQALLFHLKGGPEAAMAMVERRAGGWFDPSVVDVFGRRGSALLREIDAVDPWEAVLEAEPPPVRYITGGEFDQVARGFADMVDLKGTYTLGHSAGVAELAEGAAHSLGLAQRDVEDLRRAALLHDLGRVGVSSGIWDKHGPVTRTEREQIRLHPYHTERILACSHVLEPLGRIAGLHHERLDGSGYHHGLSAAGIPLTARILAAADTFQTATQDRPHRPARSPAGAADLLAEEAAAGRLDPDCVRTVVDAAGQAPSPVRLIWPAGLTDREVDVLRLLARGLSNKEIASGLVISRRTAEHHVQHIYGKIGNSTRAAAALFAMEHDLLRG</sequence>
<dbReference type="KEGG" id="sdv:BN159_4293"/>
<dbReference type="InterPro" id="IPR052020">
    <property type="entry name" value="Cyclic_di-GMP/3'3'-cGAMP_PDE"/>
</dbReference>
<dbReference type="InterPro" id="IPR003607">
    <property type="entry name" value="HD/PDEase_dom"/>
</dbReference>
<name>K4R6C0_STRDJ</name>
<dbReference type="STRING" id="1214101.BN159_4293"/>
<dbReference type="Pfam" id="PF13487">
    <property type="entry name" value="HD_5"/>
    <property type="match status" value="2"/>
</dbReference>
<dbReference type="Gene3D" id="1.10.3210.10">
    <property type="entry name" value="Hypothetical protein af1432"/>
    <property type="match status" value="2"/>
</dbReference>
<dbReference type="InterPro" id="IPR036388">
    <property type="entry name" value="WH-like_DNA-bd_sf"/>
</dbReference>
<dbReference type="eggNOG" id="COG2197">
    <property type="taxonomic scope" value="Bacteria"/>
</dbReference>
<accession>K4R6C0</accession>
<dbReference type="InterPro" id="IPR000792">
    <property type="entry name" value="Tscrpt_reg_LuxR_C"/>
</dbReference>
<evidence type="ECO:0000313" key="4">
    <source>
        <dbReference type="Proteomes" id="UP000008043"/>
    </source>
</evidence>
<organism evidence="3 4">
    <name type="scientific">Streptomyces davaonensis (strain DSM 101723 / JCM 4913 / KCC S-0913 / 768)</name>
    <dbReference type="NCBI Taxonomy" id="1214101"/>
    <lineage>
        <taxon>Bacteria</taxon>
        <taxon>Bacillati</taxon>
        <taxon>Actinomycetota</taxon>
        <taxon>Actinomycetes</taxon>
        <taxon>Kitasatosporales</taxon>
        <taxon>Streptomycetaceae</taxon>
        <taxon>Streptomyces</taxon>
    </lineage>
</organism>
<dbReference type="SUPFAM" id="SSF46894">
    <property type="entry name" value="C-terminal effector domain of the bipartite response regulators"/>
    <property type="match status" value="1"/>
</dbReference>
<dbReference type="GO" id="GO:0003677">
    <property type="term" value="F:DNA binding"/>
    <property type="evidence" value="ECO:0007669"/>
    <property type="project" value="InterPro"/>
</dbReference>
<dbReference type="GO" id="GO:0016787">
    <property type="term" value="F:hydrolase activity"/>
    <property type="evidence" value="ECO:0007669"/>
    <property type="project" value="UniProtKB-KW"/>
</dbReference>
<dbReference type="OrthoDB" id="9802066at2"/>
<dbReference type="CDD" id="cd06170">
    <property type="entry name" value="LuxR_C_like"/>
    <property type="match status" value="1"/>
</dbReference>
<dbReference type="SMART" id="SM00421">
    <property type="entry name" value="HTH_LUXR"/>
    <property type="match status" value="1"/>
</dbReference>
<evidence type="ECO:0000259" key="1">
    <source>
        <dbReference type="PROSITE" id="PS50043"/>
    </source>
</evidence>
<dbReference type="SMART" id="SM00471">
    <property type="entry name" value="HDc"/>
    <property type="match status" value="1"/>
</dbReference>
<feature type="domain" description="HTH luxR-type" evidence="1">
    <location>
        <begin position="445"/>
        <end position="510"/>
    </location>
</feature>
<dbReference type="EMBL" id="HE971709">
    <property type="protein sequence ID" value="CCK28672.1"/>
    <property type="molecule type" value="Genomic_DNA"/>
</dbReference>
<dbReference type="PATRIC" id="fig|1214101.3.peg.4345"/>
<dbReference type="CDD" id="cd00077">
    <property type="entry name" value="HDc"/>
    <property type="match status" value="1"/>
</dbReference>
<feature type="domain" description="HD-GYP" evidence="2">
    <location>
        <begin position="253"/>
        <end position="449"/>
    </location>
</feature>
<evidence type="ECO:0000259" key="2">
    <source>
        <dbReference type="PROSITE" id="PS51832"/>
    </source>
</evidence>
<dbReference type="RefSeq" id="WP_015659022.1">
    <property type="nucleotide sequence ID" value="NC_020504.1"/>
</dbReference>
<dbReference type="HOGENOM" id="CLU_040286_1_0_11"/>
<dbReference type="PRINTS" id="PR00038">
    <property type="entry name" value="HTHLUXR"/>
</dbReference>
<dbReference type="Pfam" id="PF00196">
    <property type="entry name" value="GerE"/>
    <property type="match status" value="1"/>
</dbReference>
<dbReference type="PROSITE" id="PS51832">
    <property type="entry name" value="HD_GYP"/>
    <property type="match status" value="1"/>
</dbReference>
<protein>
    <submittedName>
        <fullName evidence="3">Metal-dependent phosphohydrolase</fullName>
    </submittedName>
</protein>
<proteinExistence type="predicted"/>
<dbReference type="InterPro" id="IPR037522">
    <property type="entry name" value="HD_GYP_dom"/>
</dbReference>
<dbReference type="AlphaFoldDB" id="K4R6C0"/>
<evidence type="ECO:0000313" key="3">
    <source>
        <dbReference type="EMBL" id="CCK28672.1"/>
    </source>
</evidence>
<keyword evidence="4" id="KW-1185">Reference proteome</keyword>
<dbReference type="Proteomes" id="UP000008043">
    <property type="component" value="Chromosome"/>
</dbReference>
<dbReference type="Gene3D" id="1.10.10.10">
    <property type="entry name" value="Winged helix-like DNA-binding domain superfamily/Winged helix DNA-binding domain"/>
    <property type="match status" value="1"/>
</dbReference>